<feature type="domain" description="TF-B3" evidence="7">
    <location>
        <begin position="31"/>
        <end position="126"/>
    </location>
</feature>
<evidence type="ECO:0000256" key="4">
    <source>
        <dbReference type="ARBA" id="ARBA00023163"/>
    </source>
</evidence>
<keyword evidence="2" id="KW-0805">Transcription regulation</keyword>
<feature type="compositionally biased region" description="Basic and acidic residues" evidence="6">
    <location>
        <begin position="138"/>
        <end position="155"/>
    </location>
</feature>
<evidence type="ECO:0000256" key="5">
    <source>
        <dbReference type="ARBA" id="ARBA00023242"/>
    </source>
</evidence>
<dbReference type="PANTHER" id="PTHR31920:SF37">
    <property type="entry name" value="B3 DOMAIN-CONTAINING TRANSCRIPTION FACTOR VRN1"/>
    <property type="match status" value="1"/>
</dbReference>
<comment type="caution">
    <text evidence="8">The sequence shown here is derived from an EMBL/GenBank/DDBJ whole genome shotgun (WGS) entry which is preliminary data.</text>
</comment>
<dbReference type="GO" id="GO:0005634">
    <property type="term" value="C:nucleus"/>
    <property type="evidence" value="ECO:0007669"/>
    <property type="project" value="UniProtKB-SubCell"/>
</dbReference>
<organism evidence="8 9">
    <name type="scientific">Coptis chinensis</name>
    <dbReference type="NCBI Taxonomy" id="261450"/>
    <lineage>
        <taxon>Eukaryota</taxon>
        <taxon>Viridiplantae</taxon>
        <taxon>Streptophyta</taxon>
        <taxon>Embryophyta</taxon>
        <taxon>Tracheophyta</taxon>
        <taxon>Spermatophyta</taxon>
        <taxon>Magnoliopsida</taxon>
        <taxon>Ranunculales</taxon>
        <taxon>Ranunculaceae</taxon>
        <taxon>Coptidoideae</taxon>
        <taxon>Coptis</taxon>
    </lineage>
</organism>
<dbReference type="SUPFAM" id="SSF101936">
    <property type="entry name" value="DNA-binding pseudobarrel domain"/>
    <property type="match status" value="3"/>
</dbReference>
<feature type="domain" description="TF-B3" evidence="7">
    <location>
        <begin position="348"/>
        <end position="441"/>
    </location>
</feature>
<protein>
    <recommendedName>
        <fullName evidence="7">TF-B3 domain-containing protein</fullName>
    </recommendedName>
</protein>
<accession>A0A835LQ16</accession>
<sequence length="561" mass="63464">MRLNLSRGRFGAKAEHCSSLHAKKRKKGFEFYKIIHQPSNAPVQCLKLPPKFVQKFGNDLSDDVAHLKVPGGKTWQVELRKSDGCEVFLHSGWQEFVEYYSISSGHFLLFRYDGNSNFHVLIFDMTCCEIRYPHNIDHKANSGEETQKGRFKTSESEDEDLPFAKRRPSFTKNSVAKRQTVTKTGQPSELKLKHPSYTVVMSSSYAKHYLPLPLSFVKRYLRYGLRSLTLEASNGRRWVVGLNVYKNHARLSKGWTSFATENNLKEGDACEFELIKDALLKVYIFPNAKGKLPSILNMEDGHQSPEKQEDRVIVPFYGRHSYVKASMPPIGKSRATDASKSLKLKFPSFRVVMRPVSINNGFTVIPLAFVKKYAKSGLRNLTLEALNGRRWAVRIITYKAHAILSKGWGLFVRENNLKEGDACVFEMVKDALLKVYIFPNAKGKSPEIIIIEDEHQPPVKQEDRDINPFDQRHSFAKAFVPPRALKLKPAQPASAPPLTFHHVRRSPGLSTPPPPQAGPTQSQVKDVVLGLGAAGVWMKNVGKRVLTEYKYRGALPIIYLG</sequence>
<evidence type="ECO:0000256" key="2">
    <source>
        <dbReference type="ARBA" id="ARBA00023015"/>
    </source>
</evidence>
<feature type="region of interest" description="Disordered" evidence="6">
    <location>
        <begin position="489"/>
        <end position="523"/>
    </location>
</feature>
<dbReference type="SMART" id="SM01019">
    <property type="entry name" value="B3"/>
    <property type="match status" value="3"/>
</dbReference>
<dbReference type="OrthoDB" id="1688597at2759"/>
<keyword evidence="9" id="KW-1185">Reference proteome</keyword>
<name>A0A835LQ16_9MAGN</name>
<dbReference type="Pfam" id="PF02362">
    <property type="entry name" value="B3"/>
    <property type="match status" value="3"/>
</dbReference>
<dbReference type="GO" id="GO:0003677">
    <property type="term" value="F:DNA binding"/>
    <property type="evidence" value="ECO:0007669"/>
    <property type="project" value="UniProtKB-KW"/>
</dbReference>
<reference evidence="8 9" key="1">
    <citation type="submission" date="2020-10" db="EMBL/GenBank/DDBJ databases">
        <title>The Coptis chinensis genome and diversification of protoberbering-type alkaloids.</title>
        <authorList>
            <person name="Wang B."/>
            <person name="Shu S."/>
            <person name="Song C."/>
            <person name="Liu Y."/>
        </authorList>
    </citation>
    <scope>NUCLEOTIDE SEQUENCE [LARGE SCALE GENOMIC DNA]</scope>
    <source>
        <strain evidence="8">HL-2020</strain>
        <tissue evidence="8">Leaf</tissue>
    </source>
</reference>
<dbReference type="EMBL" id="JADFTS010000006">
    <property type="protein sequence ID" value="KAF9603205.1"/>
    <property type="molecule type" value="Genomic_DNA"/>
</dbReference>
<keyword evidence="4" id="KW-0804">Transcription</keyword>
<gene>
    <name evidence="8" type="ORF">IFM89_034538</name>
</gene>
<feature type="region of interest" description="Disordered" evidence="6">
    <location>
        <begin position="138"/>
        <end position="161"/>
    </location>
</feature>
<dbReference type="InterPro" id="IPR003340">
    <property type="entry name" value="B3_DNA-bd"/>
</dbReference>
<dbReference type="Gene3D" id="2.40.330.10">
    <property type="entry name" value="DNA-binding pseudobarrel domain"/>
    <property type="match status" value="3"/>
</dbReference>
<keyword evidence="5" id="KW-0539">Nucleus</keyword>
<evidence type="ECO:0000313" key="8">
    <source>
        <dbReference type="EMBL" id="KAF9603205.1"/>
    </source>
</evidence>
<dbReference type="CDD" id="cd10017">
    <property type="entry name" value="B3_DNA"/>
    <property type="match status" value="3"/>
</dbReference>
<comment type="subcellular location">
    <subcellularLocation>
        <location evidence="1">Nucleus</location>
    </subcellularLocation>
</comment>
<dbReference type="Proteomes" id="UP000631114">
    <property type="component" value="Unassembled WGS sequence"/>
</dbReference>
<evidence type="ECO:0000313" key="9">
    <source>
        <dbReference type="Proteomes" id="UP000631114"/>
    </source>
</evidence>
<dbReference type="PANTHER" id="PTHR31920">
    <property type="entry name" value="B3 DOMAIN-CONTAINING"/>
    <property type="match status" value="1"/>
</dbReference>
<evidence type="ECO:0000256" key="1">
    <source>
        <dbReference type="ARBA" id="ARBA00004123"/>
    </source>
</evidence>
<dbReference type="AlphaFoldDB" id="A0A835LQ16"/>
<proteinExistence type="predicted"/>
<dbReference type="PROSITE" id="PS50863">
    <property type="entry name" value="B3"/>
    <property type="match status" value="3"/>
</dbReference>
<evidence type="ECO:0000256" key="6">
    <source>
        <dbReference type="SAM" id="MobiDB-lite"/>
    </source>
</evidence>
<feature type="domain" description="TF-B3" evidence="7">
    <location>
        <begin position="195"/>
        <end position="288"/>
    </location>
</feature>
<dbReference type="InterPro" id="IPR050655">
    <property type="entry name" value="Plant_B3_domain"/>
</dbReference>
<keyword evidence="3" id="KW-0238">DNA-binding</keyword>
<evidence type="ECO:0000256" key="3">
    <source>
        <dbReference type="ARBA" id="ARBA00023125"/>
    </source>
</evidence>
<evidence type="ECO:0000259" key="7">
    <source>
        <dbReference type="PROSITE" id="PS50863"/>
    </source>
</evidence>
<dbReference type="InterPro" id="IPR015300">
    <property type="entry name" value="DNA-bd_pseudobarrel_sf"/>
</dbReference>